<dbReference type="Proteomes" id="UP001295740">
    <property type="component" value="Unassembled WGS sequence"/>
</dbReference>
<comment type="caution">
    <text evidence="2">The sequence shown here is derived from an EMBL/GenBank/DDBJ whole genome shotgun (WGS) entry which is preliminary data.</text>
</comment>
<name>A0AAI8V7F8_9PEZI</name>
<keyword evidence="3" id="KW-1185">Reference proteome</keyword>
<dbReference type="EMBL" id="CAUWAG010000003">
    <property type="protein sequence ID" value="CAJ2499759.1"/>
    <property type="molecule type" value="Genomic_DNA"/>
</dbReference>
<dbReference type="Gene3D" id="3.90.1200.10">
    <property type="match status" value="1"/>
</dbReference>
<accession>A0AAI8V7F8</accession>
<feature type="domain" description="Aminoglycoside phosphotransferase" evidence="1">
    <location>
        <begin position="78"/>
        <end position="172"/>
    </location>
</feature>
<evidence type="ECO:0000259" key="1">
    <source>
        <dbReference type="Pfam" id="PF01636"/>
    </source>
</evidence>
<protein>
    <submittedName>
        <fullName evidence="2">Uu.00g026120.m01.CDS01</fullName>
    </submittedName>
</protein>
<gene>
    <name evidence="2" type="ORF">KHLLAP_LOCUS227</name>
</gene>
<dbReference type="InterPro" id="IPR002575">
    <property type="entry name" value="Aminoglycoside_PTrfase"/>
</dbReference>
<dbReference type="Pfam" id="PF01636">
    <property type="entry name" value="APH"/>
    <property type="match status" value="1"/>
</dbReference>
<sequence>MDEWAKQLMDKFFEKDGTPTRDSCDERALSILNGGAKDVHPVDDQGSLSYTVIATTSIIISFRRKGSKLDAGMVKLLRRFTPVDVATLKFLEQNIRHKLENLKESISTHAYLADALDEIDSSLHTLFDQDYPQVLTHGDLSLTNILLSEENLSITGILDWSLAYVLPFGLELDTLRLTTGTMDLQGWYDYECRARLDAAFWTEFWQAASVMDGGKRSKIKHLAETAGKLGAILRYAF</sequence>
<dbReference type="SUPFAM" id="SSF56112">
    <property type="entry name" value="Protein kinase-like (PK-like)"/>
    <property type="match status" value="1"/>
</dbReference>
<dbReference type="AlphaFoldDB" id="A0AAI8V7F8"/>
<dbReference type="InterPro" id="IPR011009">
    <property type="entry name" value="Kinase-like_dom_sf"/>
</dbReference>
<evidence type="ECO:0000313" key="2">
    <source>
        <dbReference type="EMBL" id="CAJ2499759.1"/>
    </source>
</evidence>
<evidence type="ECO:0000313" key="3">
    <source>
        <dbReference type="Proteomes" id="UP001295740"/>
    </source>
</evidence>
<proteinExistence type="predicted"/>
<organism evidence="2 3">
    <name type="scientific">Anthostomella pinea</name>
    <dbReference type="NCBI Taxonomy" id="933095"/>
    <lineage>
        <taxon>Eukaryota</taxon>
        <taxon>Fungi</taxon>
        <taxon>Dikarya</taxon>
        <taxon>Ascomycota</taxon>
        <taxon>Pezizomycotina</taxon>
        <taxon>Sordariomycetes</taxon>
        <taxon>Xylariomycetidae</taxon>
        <taxon>Xylariales</taxon>
        <taxon>Xylariaceae</taxon>
        <taxon>Anthostomella</taxon>
    </lineage>
</organism>
<reference evidence="2" key="1">
    <citation type="submission" date="2023-10" db="EMBL/GenBank/DDBJ databases">
        <authorList>
            <person name="Hackl T."/>
        </authorList>
    </citation>
    <scope>NUCLEOTIDE SEQUENCE</scope>
</reference>